<comment type="similarity">
    <text evidence="9">Belongs to the bacterial CoaD family.</text>
</comment>
<comment type="cofactor">
    <cofactor evidence="9">
        <name>Mg(2+)</name>
        <dbReference type="ChEBI" id="CHEBI:18420"/>
    </cofactor>
</comment>
<comment type="pathway">
    <text evidence="9">Cofactor biosynthesis; coenzyme A biosynthesis; CoA from (R)-pantothenate: step 4/5.</text>
</comment>
<dbReference type="NCBIfam" id="TIGR00125">
    <property type="entry name" value="cyt_tran_rel"/>
    <property type="match status" value="1"/>
</dbReference>
<dbReference type="AlphaFoldDB" id="A0A7G9G4J8"/>
<keyword evidence="1 9" id="KW-0963">Cytoplasm</keyword>
<feature type="binding site" evidence="9">
    <location>
        <position position="73"/>
    </location>
    <ligand>
        <name>substrate</name>
    </ligand>
</feature>
<keyword evidence="5 9" id="KW-0067">ATP-binding</keyword>
<dbReference type="HAMAP" id="MF_00151">
    <property type="entry name" value="PPAT_bact"/>
    <property type="match status" value="1"/>
</dbReference>
<protein>
    <recommendedName>
        <fullName evidence="9">Phosphopantetheine adenylyltransferase</fullName>
        <ecNumber evidence="9">2.7.7.3</ecNumber>
    </recommendedName>
    <alternativeName>
        <fullName evidence="9">Dephospho-CoA pyrophosphorylase</fullName>
    </alternativeName>
    <alternativeName>
        <fullName evidence="9">Pantetheine-phosphate adenylyltransferase</fullName>
        <shortName evidence="9">PPAT</shortName>
    </alternativeName>
</protein>
<dbReference type="RefSeq" id="WP_249302979.1">
    <property type="nucleotide sequence ID" value="NZ_CP060634.1"/>
</dbReference>
<evidence type="ECO:0000256" key="6">
    <source>
        <dbReference type="ARBA" id="ARBA00022842"/>
    </source>
</evidence>
<reference evidence="11 12" key="1">
    <citation type="submission" date="2020-08" db="EMBL/GenBank/DDBJ databases">
        <authorList>
            <person name="Liu C."/>
            <person name="Sun Q."/>
        </authorList>
    </citation>
    <scope>NUCLEOTIDE SEQUENCE [LARGE SCALE GENOMIC DNA]</scope>
    <source>
        <strain evidence="11 12">NSJ-38</strain>
    </source>
</reference>
<dbReference type="KEGG" id="qdo:H9Q78_00725"/>
<dbReference type="InterPro" id="IPR014729">
    <property type="entry name" value="Rossmann-like_a/b/a_fold"/>
</dbReference>
<feature type="binding site" evidence="9">
    <location>
        <position position="41"/>
    </location>
    <ligand>
        <name>substrate</name>
    </ligand>
</feature>
<evidence type="ECO:0000313" key="12">
    <source>
        <dbReference type="Proteomes" id="UP000515823"/>
    </source>
</evidence>
<dbReference type="PANTHER" id="PTHR21342:SF1">
    <property type="entry name" value="PHOSPHOPANTETHEINE ADENYLYLTRANSFERASE"/>
    <property type="match status" value="1"/>
</dbReference>
<dbReference type="NCBIfam" id="TIGR01510">
    <property type="entry name" value="coaD_prev_kdtB"/>
    <property type="match status" value="1"/>
</dbReference>
<name>A0A7G9G4J8_9FIRM</name>
<dbReference type="Proteomes" id="UP000515823">
    <property type="component" value="Chromosome"/>
</dbReference>
<dbReference type="InterPro" id="IPR004821">
    <property type="entry name" value="Cyt_trans-like"/>
</dbReference>
<evidence type="ECO:0000256" key="5">
    <source>
        <dbReference type="ARBA" id="ARBA00022840"/>
    </source>
</evidence>
<dbReference type="GO" id="GO:0004595">
    <property type="term" value="F:pantetheine-phosphate adenylyltransferase activity"/>
    <property type="evidence" value="ECO:0007669"/>
    <property type="project" value="UniProtKB-UniRule"/>
</dbReference>
<dbReference type="GO" id="GO:0015937">
    <property type="term" value="P:coenzyme A biosynthetic process"/>
    <property type="evidence" value="ECO:0007669"/>
    <property type="project" value="UniProtKB-UniRule"/>
</dbReference>
<evidence type="ECO:0000313" key="11">
    <source>
        <dbReference type="EMBL" id="QNM05730.1"/>
    </source>
</evidence>
<evidence type="ECO:0000256" key="3">
    <source>
        <dbReference type="ARBA" id="ARBA00022695"/>
    </source>
</evidence>
<feature type="domain" description="Cytidyltransferase-like" evidence="10">
    <location>
        <begin position="5"/>
        <end position="133"/>
    </location>
</feature>
<keyword evidence="7 9" id="KW-0173">Coenzyme A biosynthesis</keyword>
<feature type="binding site" evidence="9">
    <location>
        <position position="87"/>
    </location>
    <ligand>
        <name>substrate</name>
    </ligand>
</feature>
<keyword evidence="3 9" id="KW-0548">Nucleotidyltransferase</keyword>
<dbReference type="PANTHER" id="PTHR21342">
    <property type="entry name" value="PHOSPHOPANTETHEINE ADENYLYLTRANSFERASE"/>
    <property type="match status" value="1"/>
</dbReference>
<feature type="binding site" evidence="9">
    <location>
        <begin position="9"/>
        <end position="10"/>
    </location>
    <ligand>
        <name>ATP</name>
        <dbReference type="ChEBI" id="CHEBI:30616"/>
    </ligand>
</feature>
<dbReference type="Pfam" id="PF01467">
    <property type="entry name" value="CTP_transf_like"/>
    <property type="match status" value="1"/>
</dbReference>
<evidence type="ECO:0000256" key="7">
    <source>
        <dbReference type="ARBA" id="ARBA00022993"/>
    </source>
</evidence>
<comment type="subcellular location">
    <subcellularLocation>
        <location evidence="9">Cytoplasm</location>
    </subcellularLocation>
</comment>
<feature type="binding site" evidence="9">
    <location>
        <begin position="88"/>
        <end position="90"/>
    </location>
    <ligand>
        <name>ATP</name>
        <dbReference type="ChEBI" id="CHEBI:30616"/>
    </ligand>
</feature>
<sequence length="158" mass="17883">MRIAVYPGSFDPVTLGHLDIIERSSKMVDELVVGVLNNSSKNPLFSVEERVTMLKEVTVHLQNVRVEAFDGLLVDFARQCGSKMVVRGLRAITDFEYELQMSQTNRIICPEMDTIFLTTDLKYAYLSSSIVREMARYGGNISAFVPALIVERVLKKFE</sequence>
<evidence type="ECO:0000256" key="2">
    <source>
        <dbReference type="ARBA" id="ARBA00022679"/>
    </source>
</evidence>
<keyword evidence="6 9" id="KW-0460">Magnesium</keyword>
<dbReference type="GO" id="GO:0005737">
    <property type="term" value="C:cytoplasm"/>
    <property type="evidence" value="ECO:0007669"/>
    <property type="project" value="UniProtKB-SubCell"/>
</dbReference>
<evidence type="ECO:0000256" key="9">
    <source>
        <dbReference type="HAMAP-Rule" id="MF_00151"/>
    </source>
</evidence>
<dbReference type="InterPro" id="IPR001980">
    <property type="entry name" value="PPAT"/>
</dbReference>
<evidence type="ECO:0000256" key="8">
    <source>
        <dbReference type="ARBA" id="ARBA00029346"/>
    </source>
</evidence>
<keyword evidence="2 9" id="KW-0808">Transferase</keyword>
<gene>
    <name evidence="9 11" type="primary">coaD</name>
    <name evidence="11" type="ORF">H9Q78_00725</name>
</gene>
<dbReference type="CDD" id="cd02163">
    <property type="entry name" value="PPAT"/>
    <property type="match status" value="1"/>
</dbReference>
<keyword evidence="12" id="KW-1185">Reference proteome</keyword>
<comment type="function">
    <text evidence="9">Reversibly transfers an adenylyl group from ATP to 4'-phosphopantetheine, yielding dephospho-CoA (dPCoA) and pyrophosphate.</text>
</comment>
<feature type="site" description="Transition state stabilizer" evidence="9">
    <location>
        <position position="17"/>
    </location>
</feature>
<comment type="catalytic activity">
    <reaction evidence="8 9">
        <text>(R)-4'-phosphopantetheine + ATP + H(+) = 3'-dephospho-CoA + diphosphate</text>
        <dbReference type="Rhea" id="RHEA:19801"/>
        <dbReference type="ChEBI" id="CHEBI:15378"/>
        <dbReference type="ChEBI" id="CHEBI:30616"/>
        <dbReference type="ChEBI" id="CHEBI:33019"/>
        <dbReference type="ChEBI" id="CHEBI:57328"/>
        <dbReference type="ChEBI" id="CHEBI:61723"/>
        <dbReference type="EC" id="2.7.7.3"/>
    </reaction>
</comment>
<dbReference type="EMBL" id="CP060634">
    <property type="protein sequence ID" value="QNM05730.1"/>
    <property type="molecule type" value="Genomic_DNA"/>
</dbReference>
<organism evidence="11 12">
    <name type="scientific">Qiania dongpingensis</name>
    <dbReference type="NCBI Taxonomy" id="2763669"/>
    <lineage>
        <taxon>Bacteria</taxon>
        <taxon>Bacillati</taxon>
        <taxon>Bacillota</taxon>
        <taxon>Clostridia</taxon>
        <taxon>Lachnospirales</taxon>
        <taxon>Lachnospiraceae</taxon>
        <taxon>Qiania</taxon>
    </lineage>
</organism>
<dbReference type="GO" id="GO:0005524">
    <property type="term" value="F:ATP binding"/>
    <property type="evidence" value="ECO:0007669"/>
    <property type="project" value="UniProtKB-KW"/>
</dbReference>
<evidence type="ECO:0000256" key="4">
    <source>
        <dbReference type="ARBA" id="ARBA00022741"/>
    </source>
</evidence>
<evidence type="ECO:0000259" key="10">
    <source>
        <dbReference type="Pfam" id="PF01467"/>
    </source>
</evidence>
<proteinExistence type="inferred from homology"/>
<accession>A0A7G9G4J8</accession>
<comment type="subunit">
    <text evidence="9">Homohexamer.</text>
</comment>
<feature type="binding site" evidence="9">
    <location>
        <begin position="123"/>
        <end position="129"/>
    </location>
    <ligand>
        <name>ATP</name>
        <dbReference type="ChEBI" id="CHEBI:30616"/>
    </ligand>
</feature>
<feature type="binding site" evidence="9">
    <location>
        <position position="98"/>
    </location>
    <ligand>
        <name>ATP</name>
        <dbReference type="ChEBI" id="CHEBI:30616"/>
    </ligand>
</feature>
<keyword evidence="4 9" id="KW-0547">Nucleotide-binding</keyword>
<feature type="binding site" evidence="9">
    <location>
        <position position="17"/>
    </location>
    <ligand>
        <name>ATP</name>
        <dbReference type="ChEBI" id="CHEBI:30616"/>
    </ligand>
</feature>
<dbReference type="SUPFAM" id="SSF52374">
    <property type="entry name" value="Nucleotidylyl transferase"/>
    <property type="match status" value="1"/>
</dbReference>
<dbReference type="Gene3D" id="3.40.50.620">
    <property type="entry name" value="HUPs"/>
    <property type="match status" value="1"/>
</dbReference>
<feature type="binding site" evidence="9">
    <location>
        <position position="9"/>
    </location>
    <ligand>
        <name>substrate</name>
    </ligand>
</feature>
<dbReference type="EC" id="2.7.7.3" evidence="9"/>
<dbReference type="UniPathway" id="UPA00241">
    <property type="reaction ID" value="UER00355"/>
</dbReference>
<dbReference type="PRINTS" id="PR01020">
    <property type="entry name" value="LPSBIOSNTHSS"/>
</dbReference>
<evidence type="ECO:0000256" key="1">
    <source>
        <dbReference type="ARBA" id="ARBA00022490"/>
    </source>
</evidence>